<gene>
    <name evidence="1" type="primary">crtB</name>
    <name evidence="1" type="ORF">SIID45300_03133</name>
</gene>
<dbReference type="RefSeq" id="WP_420906500.1">
    <property type="nucleotide sequence ID" value="NZ_BAAFGK010000005.1"/>
</dbReference>
<name>A0ABQ0CD12_9PROT</name>
<reference evidence="1 2" key="2">
    <citation type="submission" date="2024-09" db="EMBL/GenBank/DDBJ databases">
        <title>Draft genome sequence of Candidatus Magnetaquicoccaceae bacterium FCR-1.</title>
        <authorList>
            <person name="Shimoshige H."/>
            <person name="Shimamura S."/>
            <person name="Taoka A."/>
            <person name="Kobayashi H."/>
            <person name="Maekawa T."/>
        </authorList>
    </citation>
    <scope>NUCLEOTIDE SEQUENCE [LARGE SCALE GENOMIC DNA]</scope>
    <source>
        <strain evidence="1 2">FCR-1</strain>
    </source>
</reference>
<dbReference type="EMBL" id="BAAFGK010000005">
    <property type="protein sequence ID" value="GAB0058776.1"/>
    <property type="molecule type" value="Genomic_DNA"/>
</dbReference>
<keyword evidence="1" id="KW-0808">Transferase</keyword>
<comment type="caution">
    <text evidence="1">The sequence shown here is derived from an EMBL/GenBank/DDBJ whole genome shotgun (WGS) entry which is preliminary data.</text>
</comment>
<dbReference type="EC" id="2.5.1.32" evidence="1"/>
<dbReference type="GO" id="GO:0016740">
    <property type="term" value="F:transferase activity"/>
    <property type="evidence" value="ECO:0007669"/>
    <property type="project" value="UniProtKB-KW"/>
</dbReference>
<dbReference type="Gene3D" id="1.10.600.10">
    <property type="entry name" value="Farnesyl Diphosphate Synthase"/>
    <property type="match status" value="1"/>
</dbReference>
<accession>A0ABQ0CD12</accession>
<reference evidence="1 2" key="1">
    <citation type="submission" date="2024-05" db="EMBL/GenBank/DDBJ databases">
        <authorList>
            <consortium name="Candidatus Magnetaquicoccaceae bacterium FCR-1 genome sequencing consortium"/>
            <person name="Shimoshige H."/>
            <person name="Shimamura S."/>
            <person name="Taoka A."/>
            <person name="Kobayashi H."/>
            <person name="Maekawa T."/>
        </authorList>
    </citation>
    <scope>NUCLEOTIDE SEQUENCE [LARGE SCALE GENOMIC DNA]</scope>
    <source>
        <strain evidence="1 2">FCR-1</strain>
    </source>
</reference>
<evidence type="ECO:0000313" key="1">
    <source>
        <dbReference type="EMBL" id="GAB0058776.1"/>
    </source>
</evidence>
<sequence length="300" mass="33999">MILIPSTASPDRPSPDAVCHAIAQRNGSPLFLVSRLLGGAKRRLFISAYAAMRVIDDLVDENFLALPREQRPGQRERVLEKIETWRLQARAASRHAFTPRADSFHPDVFLALNETIGQSDLGDWPWDALADAMRHDVHEQEIVTWEDFLAYCEGATVSPAATFAYILACEVQDGHYRLNRPDPFCRDQVRDMAIFCYLIHIARDLAKDARKDRQLITIPTGMLAEAGFGRDTLAAGLDRKASLIPLIRALTDRASERLATGLDPIARLPLRTLERWILDRLLNKYRALHLQLIENPLRYL</sequence>
<dbReference type="Proteomes" id="UP001628193">
    <property type="component" value="Unassembled WGS sequence"/>
</dbReference>
<dbReference type="InterPro" id="IPR002060">
    <property type="entry name" value="Squ/phyt_synthse"/>
</dbReference>
<dbReference type="Pfam" id="PF00494">
    <property type="entry name" value="SQS_PSY"/>
    <property type="match status" value="1"/>
</dbReference>
<dbReference type="InterPro" id="IPR008949">
    <property type="entry name" value="Isoprenoid_synthase_dom_sf"/>
</dbReference>
<protein>
    <submittedName>
        <fullName evidence="1">15-cis-phytoene synthase</fullName>
        <ecNumber evidence="1">2.5.1.32</ecNumber>
    </submittedName>
</protein>
<dbReference type="PANTHER" id="PTHR31480">
    <property type="entry name" value="BIFUNCTIONAL LYCOPENE CYCLASE/PHYTOENE SYNTHASE"/>
    <property type="match status" value="1"/>
</dbReference>
<evidence type="ECO:0000313" key="2">
    <source>
        <dbReference type="Proteomes" id="UP001628193"/>
    </source>
</evidence>
<dbReference type="SUPFAM" id="SSF48576">
    <property type="entry name" value="Terpenoid synthases"/>
    <property type="match status" value="1"/>
</dbReference>
<proteinExistence type="predicted"/>
<keyword evidence="2" id="KW-1185">Reference proteome</keyword>
<organism evidence="1 2">
    <name type="scientific">Candidatus Magnetaquiglobus chichijimensis</name>
    <dbReference type="NCBI Taxonomy" id="3141448"/>
    <lineage>
        <taxon>Bacteria</taxon>
        <taxon>Pseudomonadati</taxon>
        <taxon>Pseudomonadota</taxon>
        <taxon>Magnetococcia</taxon>
        <taxon>Magnetococcales</taxon>
        <taxon>Candidatus Magnetaquicoccaceae</taxon>
        <taxon>Candidatus Magnetaquiglobus</taxon>
    </lineage>
</organism>